<feature type="binding site" evidence="1">
    <location>
        <position position="144"/>
    </location>
    <ligand>
        <name>Zn(2+)</name>
        <dbReference type="ChEBI" id="CHEBI:29105"/>
    </ligand>
</feature>
<dbReference type="InterPro" id="IPR010603">
    <property type="entry name" value="Znf_CppX_C4"/>
</dbReference>
<dbReference type="GO" id="GO:0051082">
    <property type="term" value="F:unfolded protein binding"/>
    <property type="evidence" value="ECO:0007669"/>
    <property type="project" value="UniProtKB-UniRule"/>
</dbReference>
<dbReference type="AlphaFoldDB" id="A0A9X2VS33"/>
<dbReference type="GO" id="GO:0008270">
    <property type="term" value="F:zinc ion binding"/>
    <property type="evidence" value="ECO:0007669"/>
    <property type="project" value="UniProtKB-UniRule"/>
</dbReference>
<dbReference type="Gene3D" id="6.20.220.10">
    <property type="entry name" value="ClpX chaperone, C4-type zinc finger domain"/>
    <property type="match status" value="2"/>
</dbReference>
<dbReference type="RefSeq" id="WP_259626634.1">
    <property type="nucleotide sequence ID" value="NZ_JANYMP010000016.1"/>
</dbReference>
<feature type="binding site" evidence="1">
    <location>
        <position position="85"/>
    </location>
    <ligand>
        <name>Zn(2+)</name>
        <dbReference type="ChEBI" id="CHEBI:29105"/>
    </ligand>
</feature>
<feature type="binding site" evidence="1">
    <location>
        <position position="110"/>
    </location>
    <ligand>
        <name>Zn(2+)</name>
        <dbReference type="ChEBI" id="CHEBI:29105"/>
    </ligand>
</feature>
<keyword evidence="1" id="KW-0479">Metal-binding</keyword>
<dbReference type="EMBL" id="JANYMP010000016">
    <property type="protein sequence ID" value="MCS7481149.1"/>
    <property type="molecule type" value="Genomic_DNA"/>
</dbReference>
<dbReference type="InterPro" id="IPR038366">
    <property type="entry name" value="Znf_CppX_C4_sf"/>
</dbReference>
<feature type="binding site" evidence="1">
    <location>
        <position position="163"/>
    </location>
    <ligand>
        <name>Zn(2+)</name>
        <dbReference type="ChEBI" id="CHEBI:29105"/>
    </ligand>
</feature>
<keyword evidence="1" id="KW-0862">Zinc</keyword>
<dbReference type="SUPFAM" id="SSF57716">
    <property type="entry name" value="Glucocorticoid receptor-like (DNA-binding domain)"/>
    <property type="match status" value="2"/>
</dbReference>
<keyword evidence="1" id="KW-0143">Chaperone</keyword>
<evidence type="ECO:0000313" key="4">
    <source>
        <dbReference type="Proteomes" id="UP001141259"/>
    </source>
</evidence>
<dbReference type="GO" id="GO:0006457">
    <property type="term" value="P:protein folding"/>
    <property type="evidence" value="ECO:0007669"/>
    <property type="project" value="UniProtKB-UniRule"/>
</dbReference>
<evidence type="ECO:0000259" key="2">
    <source>
        <dbReference type="PROSITE" id="PS51902"/>
    </source>
</evidence>
<comment type="similarity">
    <text evidence="1">Belongs to the ClpX chaperone family.</text>
</comment>
<dbReference type="Pfam" id="PF06689">
    <property type="entry name" value="zf-C4_ClpX"/>
    <property type="match status" value="2"/>
</dbReference>
<dbReference type="Proteomes" id="UP001141259">
    <property type="component" value="Unassembled WGS sequence"/>
</dbReference>
<dbReference type="GO" id="GO:0046983">
    <property type="term" value="F:protein dimerization activity"/>
    <property type="evidence" value="ECO:0007669"/>
    <property type="project" value="UniProtKB-UniRule"/>
</dbReference>
<dbReference type="PROSITE" id="PS51902">
    <property type="entry name" value="CLPX_ZB"/>
    <property type="match status" value="2"/>
</dbReference>
<name>A0A9X2VS33_9PSEU</name>
<feature type="domain" description="ClpX-type ZB" evidence="2">
    <location>
        <begin position="126"/>
        <end position="179"/>
    </location>
</feature>
<feature type="binding site" evidence="1">
    <location>
        <position position="88"/>
    </location>
    <ligand>
        <name>Zn(2+)</name>
        <dbReference type="ChEBI" id="CHEBI:29105"/>
    </ligand>
</feature>
<protein>
    <recommendedName>
        <fullName evidence="2">ClpX-type ZB domain-containing protein</fullName>
    </recommendedName>
</protein>
<feature type="domain" description="ClpX-type ZB" evidence="2">
    <location>
        <begin position="73"/>
        <end position="126"/>
    </location>
</feature>
<feature type="binding site" evidence="1">
    <location>
        <position position="166"/>
    </location>
    <ligand>
        <name>Zn(2+)</name>
        <dbReference type="ChEBI" id="CHEBI:29105"/>
    </ligand>
</feature>
<organism evidence="3 4">
    <name type="scientific">Umezawaea endophytica</name>
    <dbReference type="NCBI Taxonomy" id="1654476"/>
    <lineage>
        <taxon>Bacteria</taxon>
        <taxon>Bacillati</taxon>
        <taxon>Actinomycetota</taxon>
        <taxon>Actinomycetes</taxon>
        <taxon>Pseudonocardiales</taxon>
        <taxon>Pseudonocardiaceae</taxon>
        <taxon>Umezawaea</taxon>
    </lineage>
</organism>
<evidence type="ECO:0000256" key="1">
    <source>
        <dbReference type="PROSITE-ProRule" id="PRU01250"/>
    </source>
</evidence>
<feature type="binding site" evidence="1">
    <location>
        <position position="141"/>
    </location>
    <ligand>
        <name>Zn(2+)</name>
        <dbReference type="ChEBI" id="CHEBI:29105"/>
    </ligand>
</feature>
<gene>
    <name evidence="3" type="ORF">NZH93_30205</name>
</gene>
<reference evidence="3" key="1">
    <citation type="submission" date="2022-08" db="EMBL/GenBank/DDBJ databases">
        <authorList>
            <person name="Tistechok S."/>
            <person name="Samborskyy M."/>
            <person name="Roman I."/>
        </authorList>
    </citation>
    <scope>NUCLEOTIDE SEQUENCE</scope>
    <source>
        <strain evidence="3">DSM 103496</strain>
    </source>
</reference>
<sequence>MGLDERLLRAARAAASEWFEAVGRAEVVKADYHRAVRHLHLAGGSMREIAEALDVSHQRVHQMIEEAGGTEGWKPRRKVGADLVCSFCGAAKTEVSSLVAGPGVFICDGCVDLCGRVLGEADAAHGPSHVDPVPSTSGFSCSFCGRGAADSARLVAGPGVKICDACVRFSAEVIAAQSG</sequence>
<accession>A0A9X2VS33</accession>
<evidence type="ECO:0000313" key="3">
    <source>
        <dbReference type="EMBL" id="MCS7481149.1"/>
    </source>
</evidence>
<proteinExistence type="inferred from homology"/>
<comment type="caution">
    <text evidence="3">The sequence shown here is derived from an EMBL/GenBank/DDBJ whole genome shotgun (WGS) entry which is preliminary data.</text>
</comment>
<dbReference type="SMART" id="SM00994">
    <property type="entry name" value="zf-C4_ClpX"/>
    <property type="match status" value="2"/>
</dbReference>
<keyword evidence="4" id="KW-1185">Reference proteome</keyword>
<dbReference type="InterPro" id="IPR059188">
    <property type="entry name" value="Znf_CLPX-like"/>
</dbReference>
<feature type="binding site" evidence="1">
    <location>
        <position position="107"/>
    </location>
    <ligand>
        <name>Zn(2+)</name>
        <dbReference type="ChEBI" id="CHEBI:29105"/>
    </ligand>
</feature>